<sequence length="120" mass="14129">VPQYIQRWRLENETVHIHSDTYNTKILITSAMANLKLTSNILEIVCRVCLKMHEERYNIFEHSEHNRLLADMVIEIISIQVLKDDGLPKTICTNCFERLKEAYDFKTLAVESNEKLRSFC</sequence>
<accession>A0A0T6AUH5</accession>
<dbReference type="GO" id="GO:0008270">
    <property type="term" value="F:zinc ion binding"/>
    <property type="evidence" value="ECO:0007669"/>
    <property type="project" value="UniProtKB-UniRule"/>
</dbReference>
<feature type="non-terminal residue" evidence="3">
    <location>
        <position position="120"/>
    </location>
</feature>
<feature type="binding site" evidence="1">
    <location>
        <position position="95"/>
    </location>
    <ligand>
        <name>Zn(2+)</name>
        <dbReference type="ChEBI" id="CHEBI:29105"/>
    </ligand>
</feature>
<dbReference type="Proteomes" id="UP000051574">
    <property type="component" value="Unassembled WGS sequence"/>
</dbReference>
<feature type="binding site" evidence="1">
    <location>
        <position position="92"/>
    </location>
    <ligand>
        <name>Zn(2+)</name>
        <dbReference type="ChEBI" id="CHEBI:29105"/>
    </ligand>
</feature>
<feature type="non-terminal residue" evidence="3">
    <location>
        <position position="1"/>
    </location>
</feature>
<dbReference type="PANTHER" id="PTHR39942:SF1">
    <property type="entry name" value="BCDNA.LD26519-RELATED"/>
    <property type="match status" value="1"/>
</dbReference>
<dbReference type="SUPFAM" id="SSF57716">
    <property type="entry name" value="Glucocorticoid receptor-like (DNA-binding domain)"/>
    <property type="match status" value="1"/>
</dbReference>
<dbReference type="AlphaFoldDB" id="A0A0T6AUH5"/>
<evidence type="ECO:0000259" key="2">
    <source>
        <dbReference type="PROSITE" id="PS51915"/>
    </source>
</evidence>
<dbReference type="Pfam" id="PF07776">
    <property type="entry name" value="zf-AD"/>
    <property type="match status" value="1"/>
</dbReference>
<feature type="binding site" evidence="1">
    <location>
        <position position="49"/>
    </location>
    <ligand>
        <name>Zn(2+)</name>
        <dbReference type="ChEBI" id="CHEBI:29105"/>
    </ligand>
</feature>
<dbReference type="EMBL" id="LJIG01022768">
    <property type="protein sequence ID" value="KRT78819.1"/>
    <property type="molecule type" value="Genomic_DNA"/>
</dbReference>
<protein>
    <submittedName>
        <fullName evidence="3">Zinc-finger associated domain containing protein</fullName>
    </submittedName>
</protein>
<feature type="domain" description="ZAD" evidence="2">
    <location>
        <begin position="44"/>
        <end position="119"/>
    </location>
</feature>
<dbReference type="InterPro" id="IPR012934">
    <property type="entry name" value="Znf_AD"/>
</dbReference>
<evidence type="ECO:0000313" key="4">
    <source>
        <dbReference type="Proteomes" id="UP000051574"/>
    </source>
</evidence>
<dbReference type="PROSITE" id="PS51915">
    <property type="entry name" value="ZAD"/>
    <property type="match status" value="1"/>
</dbReference>
<keyword evidence="1 3" id="KW-0863">Zinc-finger</keyword>
<dbReference type="SMART" id="SM00868">
    <property type="entry name" value="zf-AD"/>
    <property type="match status" value="1"/>
</dbReference>
<proteinExistence type="predicted"/>
<keyword evidence="4" id="KW-1185">Reference proteome</keyword>
<evidence type="ECO:0000256" key="1">
    <source>
        <dbReference type="PROSITE-ProRule" id="PRU01263"/>
    </source>
</evidence>
<dbReference type="OrthoDB" id="6077919at2759"/>
<dbReference type="GO" id="GO:0005634">
    <property type="term" value="C:nucleus"/>
    <property type="evidence" value="ECO:0007669"/>
    <property type="project" value="InterPro"/>
</dbReference>
<feature type="binding site" evidence="1">
    <location>
        <position position="46"/>
    </location>
    <ligand>
        <name>Zn(2+)</name>
        <dbReference type="ChEBI" id="CHEBI:29105"/>
    </ligand>
</feature>
<comment type="caution">
    <text evidence="3">The sequence shown here is derived from an EMBL/GenBank/DDBJ whole genome shotgun (WGS) entry which is preliminary data.</text>
</comment>
<reference evidence="3 4" key="1">
    <citation type="submission" date="2015-09" db="EMBL/GenBank/DDBJ databases">
        <title>Draft genome of the scarab beetle Oryctes borbonicus.</title>
        <authorList>
            <person name="Meyer J.M."/>
            <person name="Markov G.V."/>
            <person name="Baskaran P."/>
            <person name="Herrmann M."/>
            <person name="Sommer R.J."/>
            <person name="Roedelsperger C."/>
        </authorList>
    </citation>
    <scope>NUCLEOTIDE SEQUENCE [LARGE SCALE GENOMIC DNA]</scope>
    <source>
        <strain evidence="3">OB123</strain>
        <tissue evidence="3">Whole animal</tissue>
    </source>
</reference>
<name>A0A0T6AUH5_9SCAR</name>
<gene>
    <name evidence="3" type="ORF">AMK59_8797</name>
</gene>
<organism evidence="3 4">
    <name type="scientific">Oryctes borbonicus</name>
    <dbReference type="NCBI Taxonomy" id="1629725"/>
    <lineage>
        <taxon>Eukaryota</taxon>
        <taxon>Metazoa</taxon>
        <taxon>Ecdysozoa</taxon>
        <taxon>Arthropoda</taxon>
        <taxon>Hexapoda</taxon>
        <taxon>Insecta</taxon>
        <taxon>Pterygota</taxon>
        <taxon>Neoptera</taxon>
        <taxon>Endopterygota</taxon>
        <taxon>Coleoptera</taxon>
        <taxon>Polyphaga</taxon>
        <taxon>Scarabaeiformia</taxon>
        <taxon>Scarabaeidae</taxon>
        <taxon>Dynastinae</taxon>
        <taxon>Oryctes</taxon>
    </lineage>
</organism>
<evidence type="ECO:0000313" key="3">
    <source>
        <dbReference type="EMBL" id="KRT78819.1"/>
    </source>
</evidence>
<keyword evidence="1" id="KW-0862">Zinc</keyword>
<dbReference type="PANTHER" id="PTHR39942">
    <property type="entry name" value="BCDNA.LD26519-RELATED"/>
    <property type="match status" value="1"/>
</dbReference>
<dbReference type="Gene3D" id="3.40.1800.20">
    <property type="match status" value="1"/>
</dbReference>
<keyword evidence="1" id="KW-0479">Metal-binding</keyword>